<dbReference type="Pfam" id="PF00916">
    <property type="entry name" value="Sulfate_transp"/>
    <property type="match status" value="1"/>
</dbReference>
<evidence type="ECO:0000256" key="3">
    <source>
        <dbReference type="ARBA" id="ARBA00022989"/>
    </source>
</evidence>
<evidence type="ECO:0000313" key="7">
    <source>
        <dbReference type="EMBL" id="MWV27194.1"/>
    </source>
</evidence>
<dbReference type="Pfam" id="PF01740">
    <property type="entry name" value="STAS"/>
    <property type="match status" value="1"/>
</dbReference>
<feature type="transmembrane region" description="Helical" evidence="5">
    <location>
        <begin position="392"/>
        <end position="425"/>
    </location>
</feature>
<sequence>MAGKALIPRFGWLSSYGGGGLLKDGIAGLILSILLVPQAMAYAQLAGLPPQMGLFAAMTPPLLYAIFGTSNYVSVGPVALVSLIVAEASSGAPGGEAMSVVAIIAIQAGLILLLVGALGLGRLVNFVSEPALLGFTAAAAFLIAASQLPTMLGLDTERAGNLPAALGALWQELPQTSIPTALIGGAALIALLVLNRLAAPLLWKMGVFPPWRQAVAKSLPLLVIVAAALVAASYGDAVSTVQAIEPGLPSLPSFGTPDLWLSLAPSSVAVAIVVFVTATAVAKSLAGTDRSHLDTSREAVALGAGNIVAALTGGYAVGASLSRSALVEESGARSPISSVVAAAVVLATMLFLAPLLAFLPQTALAALVISAVFGLIKLGEMKSIWRHDRLEGIIVAIAFLATLMLGVRLGLAIGAGVSVAHFLWFSSVPRVTRIGSDDGGRSFRSVDRDDVEIITLPVLGIRIDRSIYFANAEYVEERIFKLIGRHDDDGVSCIVLDMRSVNGVDASGVAMLRRLAERLERAEMTVHFAEVHAPVLEKLKVLDPAVCQYHRTVAEAVNSCGVDLNDMRDDTAGVWPR</sequence>
<protein>
    <submittedName>
        <fullName evidence="7">STAS domain-containing protein</fullName>
    </submittedName>
</protein>
<feature type="transmembrane region" description="Helical" evidence="5">
    <location>
        <begin position="20"/>
        <end position="41"/>
    </location>
</feature>
<evidence type="ECO:0000256" key="5">
    <source>
        <dbReference type="SAM" id="Phobius"/>
    </source>
</evidence>
<accession>A0A844XC30</accession>
<dbReference type="Proteomes" id="UP000461409">
    <property type="component" value="Unassembled WGS sequence"/>
</dbReference>
<feature type="domain" description="STAS" evidence="6">
    <location>
        <begin position="461"/>
        <end position="540"/>
    </location>
</feature>
<feature type="transmembrane region" description="Helical" evidence="5">
    <location>
        <begin position="132"/>
        <end position="152"/>
    </location>
</feature>
<feature type="transmembrane region" description="Helical" evidence="5">
    <location>
        <begin position="178"/>
        <end position="198"/>
    </location>
</feature>
<reference evidence="7 8" key="2">
    <citation type="submission" date="2020-02" db="EMBL/GenBank/DDBJ databases">
        <title>Erythrobacter dongmakensis sp. nov., isolated from a tidal mudflat.</title>
        <authorList>
            <person name="Kim I.S."/>
        </authorList>
    </citation>
    <scope>NUCLEOTIDE SEQUENCE [LARGE SCALE GENOMIC DNA]</scope>
    <source>
        <strain evidence="7 8">GH3-10</strain>
    </source>
</reference>
<dbReference type="InterPro" id="IPR002645">
    <property type="entry name" value="STAS_dom"/>
</dbReference>
<gene>
    <name evidence="7" type="ORF">GRF63_04685</name>
</gene>
<dbReference type="SUPFAM" id="SSF52091">
    <property type="entry name" value="SpoIIaa-like"/>
    <property type="match status" value="1"/>
</dbReference>
<keyword evidence="2 5" id="KW-0812">Transmembrane</keyword>
<feature type="transmembrane region" description="Helical" evidence="5">
    <location>
        <begin position="259"/>
        <end position="282"/>
    </location>
</feature>
<dbReference type="PROSITE" id="PS50801">
    <property type="entry name" value="STAS"/>
    <property type="match status" value="1"/>
</dbReference>
<dbReference type="InterPro" id="IPR011547">
    <property type="entry name" value="SLC26A/SulP_dom"/>
</dbReference>
<dbReference type="CDD" id="cd07042">
    <property type="entry name" value="STAS_SulP_like_sulfate_transporter"/>
    <property type="match status" value="1"/>
</dbReference>
<evidence type="ECO:0000256" key="2">
    <source>
        <dbReference type="ARBA" id="ARBA00022692"/>
    </source>
</evidence>
<keyword evidence="3 5" id="KW-1133">Transmembrane helix</keyword>
<dbReference type="InterPro" id="IPR001902">
    <property type="entry name" value="SLC26A/SulP_fam"/>
</dbReference>
<comment type="subcellular location">
    <subcellularLocation>
        <location evidence="1">Membrane</location>
        <topology evidence="1">Multi-pass membrane protein</topology>
    </subcellularLocation>
</comment>
<keyword evidence="8" id="KW-1185">Reference proteome</keyword>
<feature type="transmembrane region" description="Helical" evidence="5">
    <location>
        <begin position="219"/>
        <end position="239"/>
    </location>
</feature>
<name>A0A844XC30_9SPHN</name>
<evidence type="ECO:0000256" key="4">
    <source>
        <dbReference type="ARBA" id="ARBA00023136"/>
    </source>
</evidence>
<evidence type="ECO:0000313" key="8">
    <source>
        <dbReference type="Proteomes" id="UP000461409"/>
    </source>
</evidence>
<reference evidence="7 8" key="1">
    <citation type="submission" date="2019-12" db="EMBL/GenBank/DDBJ databases">
        <authorList>
            <person name="Lee S.D."/>
        </authorList>
    </citation>
    <scope>NUCLEOTIDE SEQUENCE [LARGE SCALE GENOMIC DNA]</scope>
    <source>
        <strain evidence="7 8">GH3-10</strain>
    </source>
</reference>
<evidence type="ECO:0000256" key="1">
    <source>
        <dbReference type="ARBA" id="ARBA00004141"/>
    </source>
</evidence>
<feature type="transmembrane region" description="Helical" evidence="5">
    <location>
        <begin position="339"/>
        <end position="357"/>
    </location>
</feature>
<comment type="caution">
    <text evidence="7">The sequence shown here is derived from an EMBL/GenBank/DDBJ whole genome shotgun (WGS) entry which is preliminary data.</text>
</comment>
<dbReference type="GO" id="GO:0016020">
    <property type="term" value="C:membrane"/>
    <property type="evidence" value="ECO:0007669"/>
    <property type="project" value="UniProtKB-SubCell"/>
</dbReference>
<proteinExistence type="predicted"/>
<feature type="transmembrane region" description="Helical" evidence="5">
    <location>
        <begin position="62"/>
        <end position="85"/>
    </location>
</feature>
<keyword evidence="4 5" id="KW-0472">Membrane</keyword>
<dbReference type="RefSeq" id="WP_160484788.1">
    <property type="nucleotide sequence ID" value="NZ_WUBR01000001.1"/>
</dbReference>
<evidence type="ECO:0000259" key="6">
    <source>
        <dbReference type="PROSITE" id="PS50801"/>
    </source>
</evidence>
<organism evidence="7 8">
    <name type="scientific">Aurantiacibacter rhizosphaerae</name>
    <dbReference type="NCBI Taxonomy" id="2691582"/>
    <lineage>
        <taxon>Bacteria</taxon>
        <taxon>Pseudomonadati</taxon>
        <taxon>Pseudomonadota</taxon>
        <taxon>Alphaproteobacteria</taxon>
        <taxon>Sphingomonadales</taxon>
        <taxon>Erythrobacteraceae</taxon>
        <taxon>Aurantiacibacter</taxon>
    </lineage>
</organism>
<dbReference type="AlphaFoldDB" id="A0A844XC30"/>
<dbReference type="GO" id="GO:0055085">
    <property type="term" value="P:transmembrane transport"/>
    <property type="evidence" value="ECO:0007669"/>
    <property type="project" value="InterPro"/>
</dbReference>
<feature type="transmembrane region" description="Helical" evidence="5">
    <location>
        <begin position="363"/>
        <end position="380"/>
    </location>
</feature>
<dbReference type="EMBL" id="WUBR01000001">
    <property type="protein sequence ID" value="MWV27194.1"/>
    <property type="molecule type" value="Genomic_DNA"/>
</dbReference>
<dbReference type="PANTHER" id="PTHR11814">
    <property type="entry name" value="SULFATE TRANSPORTER"/>
    <property type="match status" value="1"/>
</dbReference>
<feature type="transmembrane region" description="Helical" evidence="5">
    <location>
        <begin position="97"/>
        <end position="120"/>
    </location>
</feature>
<dbReference type="InterPro" id="IPR036513">
    <property type="entry name" value="STAS_dom_sf"/>
</dbReference>
<dbReference type="Gene3D" id="3.30.750.24">
    <property type="entry name" value="STAS domain"/>
    <property type="match status" value="1"/>
</dbReference>